<dbReference type="Gene3D" id="2.160.20.10">
    <property type="entry name" value="Single-stranded right-handed beta-helix, Pectin lyase-like"/>
    <property type="match status" value="2"/>
</dbReference>
<feature type="signal peptide" evidence="5">
    <location>
        <begin position="1"/>
        <end position="24"/>
    </location>
</feature>
<keyword evidence="3" id="KW-0119">Carbohydrate metabolism</keyword>
<dbReference type="RefSeq" id="WP_354496990.1">
    <property type="nucleotide sequence ID" value="NZ_JBEPLV010000002.1"/>
</dbReference>
<dbReference type="Pfam" id="PF03442">
    <property type="entry name" value="CBM_X2"/>
    <property type="match status" value="1"/>
</dbReference>
<dbReference type="SUPFAM" id="SSF51126">
    <property type="entry name" value="Pectin lyase-like"/>
    <property type="match status" value="1"/>
</dbReference>
<evidence type="ECO:0000259" key="7">
    <source>
        <dbReference type="Pfam" id="PF13229"/>
    </source>
</evidence>
<evidence type="ECO:0000256" key="1">
    <source>
        <dbReference type="ARBA" id="ARBA00022729"/>
    </source>
</evidence>
<keyword evidence="4" id="KW-0624">Polysaccharide degradation</keyword>
<dbReference type="InterPro" id="IPR012334">
    <property type="entry name" value="Pectin_lyas_fold"/>
</dbReference>
<accession>A0ABV2F257</accession>
<dbReference type="PANTHER" id="PTHR36453">
    <property type="entry name" value="SECRETED PROTEIN-RELATED"/>
    <property type="match status" value="1"/>
</dbReference>
<protein>
    <recommendedName>
        <fullName evidence="10">Right-handed parallel beta-helix repeat-containing protein</fullName>
    </recommendedName>
</protein>
<name>A0ABV2F257_9BACL</name>
<feature type="chain" id="PRO_5046986586" description="Right-handed parallel beta-helix repeat-containing protein" evidence="5">
    <location>
        <begin position="25"/>
        <end position="779"/>
    </location>
</feature>
<dbReference type="InterPro" id="IPR006626">
    <property type="entry name" value="PbH1"/>
</dbReference>
<dbReference type="Proteomes" id="UP001549098">
    <property type="component" value="Unassembled WGS sequence"/>
</dbReference>
<keyword evidence="1 5" id="KW-0732">Signal</keyword>
<dbReference type="InterPro" id="IPR039448">
    <property type="entry name" value="Beta_helix"/>
</dbReference>
<evidence type="ECO:0000256" key="4">
    <source>
        <dbReference type="ARBA" id="ARBA00023326"/>
    </source>
</evidence>
<dbReference type="InterPro" id="IPR005102">
    <property type="entry name" value="Carbo-bd_X2"/>
</dbReference>
<evidence type="ECO:0000313" key="9">
    <source>
        <dbReference type="Proteomes" id="UP001549098"/>
    </source>
</evidence>
<feature type="domain" description="Carbohydrate binding X2" evidence="6">
    <location>
        <begin position="699"/>
        <end position="773"/>
    </location>
</feature>
<keyword evidence="9" id="KW-1185">Reference proteome</keyword>
<evidence type="ECO:0000259" key="6">
    <source>
        <dbReference type="Pfam" id="PF03442"/>
    </source>
</evidence>
<proteinExistence type="predicted"/>
<keyword evidence="2" id="KW-0136">Cellulose degradation</keyword>
<reference evidence="8 9" key="1">
    <citation type="submission" date="2024-06" db="EMBL/GenBank/DDBJ databases">
        <title>Genomic Encyclopedia of Type Strains, Phase IV (KMG-IV): sequencing the most valuable type-strain genomes for metagenomic binning, comparative biology and taxonomic classification.</title>
        <authorList>
            <person name="Goeker M."/>
        </authorList>
    </citation>
    <scope>NUCLEOTIDE SEQUENCE [LARGE SCALE GENOMIC DNA]</scope>
    <source>
        <strain evidence="8 9">DSM 17253</strain>
    </source>
</reference>
<dbReference type="InterPro" id="IPR013783">
    <property type="entry name" value="Ig-like_fold"/>
</dbReference>
<evidence type="ECO:0000256" key="3">
    <source>
        <dbReference type="ARBA" id="ARBA00023277"/>
    </source>
</evidence>
<comment type="caution">
    <text evidence="8">The sequence shown here is derived from an EMBL/GenBank/DDBJ whole genome shotgun (WGS) entry which is preliminary data.</text>
</comment>
<evidence type="ECO:0008006" key="10">
    <source>
        <dbReference type="Google" id="ProtNLM"/>
    </source>
</evidence>
<evidence type="ECO:0000256" key="2">
    <source>
        <dbReference type="ARBA" id="ARBA00023001"/>
    </source>
</evidence>
<sequence length="779" mass="84950">MRMVAGLKILMAIGVMFGSGLSVPSVHTAAAPAPAKHQAMLYVAKNGSDANDGSKQKPFATLEKARDVIRGMIRNHTLPVGGASVLIRGGEYRLSRTFELNEQDSGTTDGPITYQAYNGEKVSLVGGDTLNPSEFRPVTDPEVLGRIPQEGRGKIVQLDLKSLDITDYGELGNNLAVAPELWVNGNAMTLARWPNTGFTTVDQVVDKADEAAGKGYTFTFKDEMPHAWQSFRDAWMLGYWGNDWFANDLQIKSIDQVQKRIETFKGSSYAMKAGQRFYFYNVLEELDRPGEWYLNRENGMLYLYPPAPLNSIKIQLSAFTQDMIRMDHVSNVTLRGMALEVSRGNAITMTGGGNNLISHMEISKMGGYAVKIDGGQNNGVSGCSIYSMGNGGVILNGGDAATLTAAGNYADNNDISNYARIKLTYASAVEINGVGNRVTHNKMHNAPHFAIQFRGNDHTIAYNEIYDVVKETADASAIYSGRSFVWRGNAINYNYIHDIKASNLRVSTAAIYLDDYMSGVEMRGNVIADIGKQAFKLANGRENVVENNLVIHAGNAIAFMARNYKPGEKNYDSLMGKFDQVPYQGEIWSKRYPTLPDILNDEPLLPKRNVVRNNVFVGSGPITGEVEQNMALGTFENNISVGKLTELVPVDGTAGGLQLKRNAETLSRIPELKGIPFGEMGLQASGLPPAQSAVSAATAAYVRGGDQAEFQMSLNGNRLVSVQDESGKLRKETDYTLEGSVLVLQKAYLSQLSDGPQPLRLTFSAGNDAFVTVDVHSQQ</sequence>
<evidence type="ECO:0000313" key="8">
    <source>
        <dbReference type="EMBL" id="MET3545836.1"/>
    </source>
</evidence>
<feature type="domain" description="Right handed beta helix" evidence="7">
    <location>
        <begin position="324"/>
        <end position="414"/>
    </location>
</feature>
<dbReference type="Gene3D" id="2.60.40.10">
    <property type="entry name" value="Immunoglobulins"/>
    <property type="match status" value="1"/>
</dbReference>
<feature type="domain" description="Right handed beta helix" evidence="7">
    <location>
        <begin position="427"/>
        <end position="559"/>
    </location>
</feature>
<dbReference type="InterPro" id="IPR011050">
    <property type="entry name" value="Pectin_lyase_fold/virulence"/>
</dbReference>
<dbReference type="InterPro" id="IPR014756">
    <property type="entry name" value="Ig_E-set"/>
</dbReference>
<dbReference type="SMART" id="SM00710">
    <property type="entry name" value="PbH1"/>
    <property type="match status" value="7"/>
</dbReference>
<evidence type="ECO:0000256" key="5">
    <source>
        <dbReference type="SAM" id="SignalP"/>
    </source>
</evidence>
<dbReference type="SUPFAM" id="SSF81296">
    <property type="entry name" value="E set domains"/>
    <property type="match status" value="1"/>
</dbReference>
<gene>
    <name evidence="8" type="ORF">ABID47_002447</name>
</gene>
<dbReference type="Pfam" id="PF13229">
    <property type="entry name" value="Beta_helix"/>
    <property type="match status" value="2"/>
</dbReference>
<organism evidence="8 9">
    <name type="scientific">Paenibacillus favisporus</name>
    <dbReference type="NCBI Taxonomy" id="221028"/>
    <lineage>
        <taxon>Bacteria</taxon>
        <taxon>Bacillati</taxon>
        <taxon>Bacillota</taxon>
        <taxon>Bacilli</taxon>
        <taxon>Bacillales</taxon>
        <taxon>Paenibacillaceae</taxon>
        <taxon>Paenibacillus</taxon>
    </lineage>
</organism>
<dbReference type="EMBL" id="JBEPLV010000002">
    <property type="protein sequence ID" value="MET3545836.1"/>
    <property type="molecule type" value="Genomic_DNA"/>
</dbReference>
<dbReference type="PANTHER" id="PTHR36453:SF1">
    <property type="entry name" value="RIGHT HANDED BETA HELIX DOMAIN-CONTAINING PROTEIN"/>
    <property type="match status" value="1"/>
</dbReference>